<organism evidence="1 2">
    <name type="scientific">Candidatus Tagabacteria bacterium CG03_land_8_20_14_0_80_41_22</name>
    <dbReference type="NCBI Taxonomy" id="1975020"/>
    <lineage>
        <taxon>Bacteria</taxon>
        <taxon>Candidatus Tagaibacteriota</taxon>
    </lineage>
</organism>
<protein>
    <submittedName>
        <fullName evidence="1">Uncharacterized protein</fullName>
    </submittedName>
</protein>
<gene>
    <name evidence="1" type="ORF">COS58_01105</name>
</gene>
<accession>A0A2M7B9F0</accession>
<name>A0A2M7B9F0_9BACT</name>
<dbReference type="EMBL" id="PEVG01000013">
    <property type="protein sequence ID" value="PIU99679.1"/>
    <property type="molecule type" value="Genomic_DNA"/>
</dbReference>
<dbReference type="Proteomes" id="UP000228561">
    <property type="component" value="Unassembled WGS sequence"/>
</dbReference>
<proteinExistence type="predicted"/>
<evidence type="ECO:0000313" key="1">
    <source>
        <dbReference type="EMBL" id="PIU99679.1"/>
    </source>
</evidence>
<dbReference type="AlphaFoldDB" id="A0A2M7B9F0"/>
<evidence type="ECO:0000313" key="2">
    <source>
        <dbReference type="Proteomes" id="UP000228561"/>
    </source>
</evidence>
<reference evidence="2" key="1">
    <citation type="submission" date="2017-09" db="EMBL/GenBank/DDBJ databases">
        <title>Depth-based differentiation of microbial function through sediment-hosted aquifers and enrichment of novel symbionts in the deep terrestrial subsurface.</title>
        <authorList>
            <person name="Probst A.J."/>
            <person name="Ladd B."/>
            <person name="Jarett J.K."/>
            <person name="Geller-Mcgrath D.E."/>
            <person name="Sieber C.M.K."/>
            <person name="Emerson J.B."/>
            <person name="Anantharaman K."/>
            <person name="Thomas B.C."/>
            <person name="Malmstrom R."/>
            <person name="Stieglmeier M."/>
            <person name="Klingl A."/>
            <person name="Woyke T."/>
            <person name="Ryan C.M."/>
            <person name="Banfield J.F."/>
        </authorList>
    </citation>
    <scope>NUCLEOTIDE SEQUENCE [LARGE SCALE GENOMIC DNA]</scope>
</reference>
<comment type="caution">
    <text evidence="1">The sequence shown here is derived from an EMBL/GenBank/DDBJ whole genome shotgun (WGS) entry which is preliminary data.</text>
</comment>
<sequence>MKKEEAHMQYEVVRRAVFGKLKGLPEESIIGMLTPLPEKGPKWQYPKWYILFMKGDESVNKTLDKVAKKALILLLDNGIHHIHRGNGIGRGTITACYELGWVKWDFCQDSCGDGCYGTFSITEAGQSILEKNSLDTETNEDLVLHIYDSGDGLKISH</sequence>